<keyword evidence="2" id="KW-0274">FAD</keyword>
<dbReference type="Pfam" id="PF03450">
    <property type="entry name" value="CO_deh_flav_C"/>
    <property type="match status" value="1"/>
</dbReference>
<dbReference type="FunFam" id="3.30.465.10:FF:000017">
    <property type="entry name" value="Xanthine dehydrogenase, FAD binding subunit"/>
    <property type="match status" value="1"/>
</dbReference>
<dbReference type="InterPro" id="IPR036318">
    <property type="entry name" value="FAD-bd_PCMH-like_sf"/>
</dbReference>
<comment type="caution">
    <text evidence="5">The sequence shown here is derived from an EMBL/GenBank/DDBJ whole genome shotgun (WGS) entry which is preliminary data.</text>
</comment>
<keyword evidence="6" id="KW-1185">Reference proteome</keyword>
<dbReference type="SUPFAM" id="SSF56176">
    <property type="entry name" value="FAD-binding/transporter-associated domain-like"/>
    <property type="match status" value="1"/>
</dbReference>
<dbReference type="GO" id="GO:0016491">
    <property type="term" value="F:oxidoreductase activity"/>
    <property type="evidence" value="ECO:0007669"/>
    <property type="project" value="UniProtKB-KW"/>
</dbReference>
<dbReference type="SUPFAM" id="SSF55447">
    <property type="entry name" value="CO dehydrogenase flavoprotein C-terminal domain-like"/>
    <property type="match status" value="1"/>
</dbReference>
<dbReference type="InterPro" id="IPR002346">
    <property type="entry name" value="Mopterin_DH_FAD-bd"/>
</dbReference>
<dbReference type="Pfam" id="PF00941">
    <property type="entry name" value="FAD_binding_5"/>
    <property type="match status" value="1"/>
</dbReference>
<dbReference type="InterPro" id="IPR051312">
    <property type="entry name" value="Diverse_Substr_Oxidored"/>
</dbReference>
<keyword evidence="1" id="KW-0285">Flavoprotein</keyword>
<dbReference type="InterPro" id="IPR016167">
    <property type="entry name" value="FAD-bd_PCMH_sub1"/>
</dbReference>
<dbReference type="InterPro" id="IPR036683">
    <property type="entry name" value="CO_DH_flav_C_dom_sf"/>
</dbReference>
<sequence length="264" mass="27250">MYAFDYTRPASVADAVATLANDSDAKPLAGGMTLIPTLKQRLAQPSQLVDLGALPALAGIRREGDTLIIGAMTRHADVARSEVVAAALPALAALADGIGDAQVRHRGTIGGSIVNHDPAADYPSAVLGLGATVVTDRREIAADDFFTGLFATALEEGEIVTEVRFPLPKRAAYVKFPNPASRYAVVGVFVAETGSGIRVAVTGAGPGVFRAGNFEAALTASFTPKAIEGLTWASDDLNSDIHASAAYRAHLIGVLAKRAVAAMS</sequence>
<dbReference type="PATRIC" id="fig|552518.3.peg.549"/>
<accession>A0A0F3ITV5</accession>
<dbReference type="OrthoDB" id="9793944at2"/>
<evidence type="ECO:0000256" key="3">
    <source>
        <dbReference type="ARBA" id="ARBA00023002"/>
    </source>
</evidence>
<gene>
    <name evidence="5" type="ORF">VZ95_06985</name>
</gene>
<dbReference type="GO" id="GO:0071949">
    <property type="term" value="F:FAD binding"/>
    <property type="evidence" value="ECO:0007669"/>
    <property type="project" value="InterPro"/>
</dbReference>
<dbReference type="AlphaFoldDB" id="A0A0F3ITV5"/>
<evidence type="ECO:0000313" key="6">
    <source>
        <dbReference type="Proteomes" id="UP000033774"/>
    </source>
</evidence>
<dbReference type="Proteomes" id="UP000033774">
    <property type="component" value="Unassembled WGS sequence"/>
</dbReference>
<dbReference type="SMART" id="SM01092">
    <property type="entry name" value="CO_deh_flav_C"/>
    <property type="match status" value="1"/>
</dbReference>
<name>A0A0F3ITV5_9PROT</name>
<dbReference type="PANTHER" id="PTHR42659">
    <property type="entry name" value="XANTHINE DEHYDROGENASE SUBUNIT C-RELATED"/>
    <property type="match status" value="1"/>
</dbReference>
<dbReference type="InterPro" id="IPR016166">
    <property type="entry name" value="FAD-bd_PCMH"/>
</dbReference>
<dbReference type="Gene3D" id="3.30.43.10">
    <property type="entry name" value="Uridine Diphospho-n-acetylenolpyruvylglucosamine Reductase, domain 2"/>
    <property type="match status" value="1"/>
</dbReference>
<dbReference type="PANTHER" id="PTHR42659:SF2">
    <property type="entry name" value="XANTHINE DEHYDROGENASE SUBUNIT C-RELATED"/>
    <property type="match status" value="1"/>
</dbReference>
<keyword evidence="3" id="KW-0560">Oxidoreductase</keyword>
<dbReference type="PROSITE" id="PS51387">
    <property type="entry name" value="FAD_PCMH"/>
    <property type="match status" value="1"/>
</dbReference>
<dbReference type="EMBL" id="LAJY01000147">
    <property type="protein sequence ID" value="KJV10126.1"/>
    <property type="molecule type" value="Genomic_DNA"/>
</dbReference>
<dbReference type="InterPro" id="IPR005107">
    <property type="entry name" value="CO_DH_flav_C"/>
</dbReference>
<evidence type="ECO:0000259" key="4">
    <source>
        <dbReference type="PROSITE" id="PS51387"/>
    </source>
</evidence>
<dbReference type="InterPro" id="IPR016169">
    <property type="entry name" value="FAD-bd_PCMH_sub2"/>
</dbReference>
<dbReference type="RefSeq" id="WP_045775216.1">
    <property type="nucleotide sequence ID" value="NZ_LAJY01000147.1"/>
</dbReference>
<dbReference type="Gene3D" id="3.30.465.10">
    <property type="match status" value="1"/>
</dbReference>
<evidence type="ECO:0000313" key="5">
    <source>
        <dbReference type="EMBL" id="KJV10126.1"/>
    </source>
</evidence>
<protein>
    <submittedName>
        <fullName evidence="5">Carbon monoxide dehydrogenase</fullName>
    </submittedName>
</protein>
<feature type="domain" description="FAD-binding PCMH-type" evidence="4">
    <location>
        <begin position="1"/>
        <end position="170"/>
    </location>
</feature>
<dbReference type="Gene3D" id="3.30.390.50">
    <property type="entry name" value="CO dehydrogenase flavoprotein, C-terminal domain"/>
    <property type="match status" value="1"/>
</dbReference>
<evidence type="ECO:0000256" key="2">
    <source>
        <dbReference type="ARBA" id="ARBA00022827"/>
    </source>
</evidence>
<evidence type="ECO:0000256" key="1">
    <source>
        <dbReference type="ARBA" id="ARBA00022630"/>
    </source>
</evidence>
<reference evidence="5 6" key="1">
    <citation type="submission" date="2015-03" db="EMBL/GenBank/DDBJ databases">
        <title>Draft genome sequence of Elstera litoralis.</title>
        <authorList>
            <person name="Rahalkar M.C."/>
            <person name="Dhakephalkar P.K."/>
            <person name="Pore S.D."/>
            <person name="Arora P."/>
            <person name="Kapse N.G."/>
            <person name="Pandit P.S."/>
        </authorList>
    </citation>
    <scope>NUCLEOTIDE SEQUENCE [LARGE SCALE GENOMIC DNA]</scope>
    <source>
        <strain evidence="5 6">Dia-1</strain>
    </source>
</reference>
<organism evidence="5 6">
    <name type="scientific">Elstera litoralis</name>
    <dbReference type="NCBI Taxonomy" id="552518"/>
    <lineage>
        <taxon>Bacteria</taxon>
        <taxon>Pseudomonadati</taxon>
        <taxon>Pseudomonadota</taxon>
        <taxon>Alphaproteobacteria</taxon>
        <taxon>Rhodospirillales</taxon>
        <taxon>Rhodospirillaceae</taxon>
        <taxon>Elstera</taxon>
    </lineage>
</organism>
<proteinExistence type="predicted"/>